<evidence type="ECO:0000313" key="2">
    <source>
        <dbReference type="EMBL" id="MFB9622765.1"/>
    </source>
</evidence>
<comment type="caution">
    <text evidence="2">The sequence shown here is derived from an EMBL/GenBank/DDBJ whole genome shotgun (WGS) entry which is preliminary data.</text>
</comment>
<organism evidence="2 3">
    <name type="scientific">Nonomuraea helvata</name>
    <dbReference type="NCBI Taxonomy" id="37484"/>
    <lineage>
        <taxon>Bacteria</taxon>
        <taxon>Bacillati</taxon>
        <taxon>Actinomycetota</taxon>
        <taxon>Actinomycetes</taxon>
        <taxon>Streptosporangiales</taxon>
        <taxon>Streptosporangiaceae</taxon>
        <taxon>Nonomuraea</taxon>
    </lineage>
</organism>
<dbReference type="InterPro" id="IPR013097">
    <property type="entry name" value="Dabb"/>
</dbReference>
<reference evidence="2 3" key="1">
    <citation type="submission" date="2024-09" db="EMBL/GenBank/DDBJ databases">
        <authorList>
            <person name="Sun Q."/>
            <person name="Mori K."/>
        </authorList>
    </citation>
    <scope>NUCLEOTIDE SEQUENCE [LARGE SCALE GENOMIC DNA]</scope>
    <source>
        <strain evidence="2 3">JCM 3143</strain>
    </source>
</reference>
<dbReference type="SMART" id="SM00886">
    <property type="entry name" value="Dabb"/>
    <property type="match status" value="1"/>
</dbReference>
<gene>
    <name evidence="2" type="ORF">ACFFSA_06710</name>
</gene>
<dbReference type="InterPro" id="IPR011008">
    <property type="entry name" value="Dimeric_a/b-barrel"/>
</dbReference>
<proteinExistence type="predicted"/>
<dbReference type="EMBL" id="JBHMBW010000003">
    <property type="protein sequence ID" value="MFB9622765.1"/>
    <property type="molecule type" value="Genomic_DNA"/>
</dbReference>
<dbReference type="Proteomes" id="UP001589532">
    <property type="component" value="Unassembled WGS sequence"/>
</dbReference>
<name>A0ABV5RTL8_9ACTN</name>
<keyword evidence="3" id="KW-1185">Reference proteome</keyword>
<feature type="domain" description="Stress-response A/B barrel" evidence="1">
    <location>
        <begin position="2"/>
        <end position="91"/>
    </location>
</feature>
<dbReference type="Pfam" id="PF07876">
    <property type="entry name" value="Dabb"/>
    <property type="match status" value="1"/>
</dbReference>
<evidence type="ECO:0000259" key="1">
    <source>
        <dbReference type="PROSITE" id="PS51502"/>
    </source>
</evidence>
<dbReference type="SUPFAM" id="SSF54909">
    <property type="entry name" value="Dimeric alpha+beta barrel"/>
    <property type="match status" value="1"/>
</dbReference>
<evidence type="ECO:0000313" key="3">
    <source>
        <dbReference type="Proteomes" id="UP001589532"/>
    </source>
</evidence>
<dbReference type="PROSITE" id="PS51502">
    <property type="entry name" value="S_R_A_B_BARREL"/>
    <property type="match status" value="1"/>
</dbReference>
<protein>
    <submittedName>
        <fullName evidence="2">Dabb family protein</fullName>
    </submittedName>
</protein>
<dbReference type="Gene3D" id="3.30.70.100">
    <property type="match status" value="1"/>
</dbReference>
<sequence>MIYHQIRIALKPDAPEGQVQHALDLLRTLGDKLDAVEFFMVGRDFGGEFHYGTMYALKDIDAYRTYMYDALHRQIDAIGIPLAANMVSLDLTDDPDPEIGDKIAQVHRDRFIDHPELLDLIENLGSYEGSGVPDDDSTPT</sequence>
<accession>A0ABV5RTL8</accession>
<dbReference type="RefSeq" id="WP_344987513.1">
    <property type="nucleotide sequence ID" value="NZ_BAAAXV010000001.1"/>
</dbReference>